<dbReference type="GO" id="GO:0001621">
    <property type="term" value="F:G protein-coupled ADP receptor activity"/>
    <property type="evidence" value="ECO:0007669"/>
    <property type="project" value="TreeGrafter"/>
</dbReference>
<reference evidence="13" key="1">
    <citation type="submission" date="2025-08" db="UniProtKB">
        <authorList>
            <consortium name="Ensembl"/>
        </authorList>
    </citation>
    <scope>IDENTIFICATION</scope>
</reference>
<evidence type="ECO:0000256" key="8">
    <source>
        <dbReference type="ARBA" id="ARBA00023170"/>
    </source>
</evidence>
<dbReference type="STRING" id="7757.ENSPMAP00000011278"/>
<dbReference type="Gene3D" id="1.20.1070.10">
    <property type="entry name" value="Rhodopsin 7-helix transmembrane proteins"/>
    <property type="match status" value="1"/>
</dbReference>
<dbReference type="GO" id="GO:1905835">
    <property type="term" value="P:cellular response to pyrimidine ribonucleotide"/>
    <property type="evidence" value="ECO:0007669"/>
    <property type="project" value="TreeGrafter"/>
</dbReference>
<proteinExistence type="predicted"/>
<dbReference type="GO" id="GO:0045030">
    <property type="term" value="F:G protein-coupled UTP receptor activity"/>
    <property type="evidence" value="ECO:0007669"/>
    <property type="project" value="TreeGrafter"/>
</dbReference>
<dbReference type="InterPro" id="IPR017452">
    <property type="entry name" value="GPCR_Rhodpsn_7TM"/>
</dbReference>
<evidence type="ECO:0000256" key="4">
    <source>
        <dbReference type="ARBA" id="ARBA00022989"/>
    </source>
</evidence>
<feature type="transmembrane region" description="Helical" evidence="11">
    <location>
        <begin position="43"/>
        <end position="65"/>
    </location>
</feature>
<reference evidence="13" key="2">
    <citation type="submission" date="2025-09" db="UniProtKB">
        <authorList>
            <consortium name="Ensembl"/>
        </authorList>
    </citation>
    <scope>IDENTIFICATION</scope>
</reference>
<dbReference type="PANTHER" id="PTHR24231">
    <property type="entry name" value="PURINOCEPTOR-RELATED G-PROTEIN COUPLED RECEPTOR"/>
    <property type="match status" value="1"/>
</dbReference>
<feature type="transmembrane region" description="Helical" evidence="11">
    <location>
        <begin position="156"/>
        <end position="177"/>
    </location>
</feature>
<sequence>FYSLFRRAPRSRAPACWWGHAASMTNGSNCTLNESYKFIYLPVAYSVSAFFGIIFNGFIFCRLVCKKKKKLNSSSLFTVNLAATDFLYAMSLVFLIHSYVVHDNWVFKDFMCRLVRFMFYFNLNVSVLFLTAISLYRYLGICHPMSTLRWQRRKVAIGICAFVWVVTIAESVPTLYFSGVTLTSRQEECWDFKPNSSLQDKPYSVTVIFTGFVFPFIVTLVFYSCIIHTLKNSLSLGSVRQDVKRVNAIRTIIVVLVIFIICHLPYNISKLVFFFSGGNSLTCEADALVKTYKSMRGLVSLNCALNPIVYFVKQRKSCRDSHVKTRTVFATISSNAKNIFPSLWQDERNPNETN</sequence>
<evidence type="ECO:0000256" key="6">
    <source>
        <dbReference type="ARBA" id="ARBA00023136"/>
    </source>
</evidence>
<protein>
    <submittedName>
        <fullName evidence="13">Pyrimidinergic receptor P2Y6</fullName>
    </submittedName>
</protein>
<feature type="transmembrane region" description="Helical" evidence="11">
    <location>
        <begin position="77"/>
        <end position="97"/>
    </location>
</feature>
<dbReference type="GeneTree" id="ENSGT01030000234621"/>
<accession>S4S1D6</accession>
<evidence type="ECO:0000256" key="10">
    <source>
        <dbReference type="ARBA" id="ARBA00023224"/>
    </source>
</evidence>
<evidence type="ECO:0000313" key="13">
    <source>
        <dbReference type="Ensembl" id="ENSPMAP00000011278.1"/>
    </source>
</evidence>
<dbReference type="PRINTS" id="PR00237">
    <property type="entry name" value="GPCRRHODOPSN"/>
</dbReference>
<dbReference type="PANTHER" id="PTHR24231:SF16">
    <property type="entry name" value="P2Y PURINOCEPTOR 6"/>
    <property type="match status" value="1"/>
</dbReference>
<evidence type="ECO:0000256" key="11">
    <source>
        <dbReference type="SAM" id="Phobius"/>
    </source>
</evidence>
<evidence type="ECO:0000256" key="1">
    <source>
        <dbReference type="ARBA" id="ARBA00004651"/>
    </source>
</evidence>
<keyword evidence="7" id="KW-1015">Disulfide bond</keyword>
<evidence type="ECO:0000256" key="5">
    <source>
        <dbReference type="ARBA" id="ARBA00023040"/>
    </source>
</evidence>
<dbReference type="Ensembl" id="ENSPMAT00000011324.1">
    <property type="protein sequence ID" value="ENSPMAP00000011278.1"/>
    <property type="gene ID" value="ENSPMAG00000010297.1"/>
</dbReference>
<evidence type="ECO:0000256" key="9">
    <source>
        <dbReference type="ARBA" id="ARBA00023180"/>
    </source>
</evidence>
<keyword evidence="3 11" id="KW-0812">Transmembrane</keyword>
<feature type="transmembrane region" description="Helical" evidence="11">
    <location>
        <begin position="203"/>
        <end position="226"/>
    </location>
</feature>
<keyword evidence="2" id="KW-1003">Cell membrane</keyword>
<feature type="domain" description="G-protein coupled receptors family 1 profile" evidence="12">
    <location>
        <begin position="55"/>
        <end position="310"/>
    </location>
</feature>
<dbReference type="GO" id="GO:0045029">
    <property type="term" value="F:G protein-coupled UDP receptor activity"/>
    <property type="evidence" value="ECO:0007669"/>
    <property type="project" value="TreeGrafter"/>
</dbReference>
<dbReference type="PROSITE" id="PS50262">
    <property type="entry name" value="G_PROTEIN_RECEP_F1_2"/>
    <property type="match status" value="1"/>
</dbReference>
<keyword evidence="10" id="KW-0807">Transducer</keyword>
<keyword evidence="6 11" id="KW-0472">Membrane</keyword>
<evidence type="ECO:0000256" key="3">
    <source>
        <dbReference type="ARBA" id="ARBA00022692"/>
    </source>
</evidence>
<dbReference type="Pfam" id="PF00001">
    <property type="entry name" value="7tm_1"/>
    <property type="match status" value="1"/>
</dbReference>
<keyword evidence="4 11" id="KW-1133">Transmembrane helix</keyword>
<evidence type="ECO:0000256" key="2">
    <source>
        <dbReference type="ARBA" id="ARBA00022475"/>
    </source>
</evidence>
<dbReference type="InterPro" id="IPR000276">
    <property type="entry name" value="GPCR_Rhodpsn"/>
</dbReference>
<keyword evidence="5" id="KW-0297">G-protein coupled receptor</keyword>
<name>S4S1D6_PETMA</name>
<comment type="subcellular location">
    <subcellularLocation>
        <location evidence="1">Cell membrane</location>
        <topology evidence="1">Multi-pass membrane protein</topology>
    </subcellularLocation>
</comment>
<dbReference type="HOGENOM" id="CLU_009579_8_2_1"/>
<keyword evidence="8" id="KW-0675">Receptor</keyword>
<evidence type="ECO:0000259" key="12">
    <source>
        <dbReference type="PROSITE" id="PS50262"/>
    </source>
</evidence>
<dbReference type="PRINTS" id="PR01157">
    <property type="entry name" value="P2YPURNOCPTR"/>
</dbReference>
<evidence type="ECO:0000256" key="7">
    <source>
        <dbReference type="ARBA" id="ARBA00023157"/>
    </source>
</evidence>
<keyword evidence="9" id="KW-0325">Glycoprotein</keyword>
<feature type="transmembrane region" description="Helical" evidence="11">
    <location>
        <begin position="117"/>
        <end position="136"/>
    </location>
</feature>
<dbReference type="OMA" id="RWVRATC"/>
<organism evidence="13">
    <name type="scientific">Petromyzon marinus</name>
    <name type="common">Sea lamprey</name>
    <dbReference type="NCBI Taxonomy" id="7757"/>
    <lineage>
        <taxon>Eukaryota</taxon>
        <taxon>Metazoa</taxon>
        <taxon>Chordata</taxon>
        <taxon>Craniata</taxon>
        <taxon>Vertebrata</taxon>
        <taxon>Cyclostomata</taxon>
        <taxon>Hyperoartia</taxon>
        <taxon>Petromyzontiformes</taxon>
        <taxon>Petromyzontidae</taxon>
        <taxon>Petromyzon</taxon>
    </lineage>
</organism>
<feature type="transmembrane region" description="Helical" evidence="11">
    <location>
        <begin position="247"/>
        <end position="266"/>
    </location>
</feature>
<dbReference type="AlphaFoldDB" id="S4S1D6"/>
<dbReference type="SUPFAM" id="SSF81321">
    <property type="entry name" value="Family A G protein-coupled receptor-like"/>
    <property type="match status" value="1"/>
</dbReference>
<dbReference type="GO" id="GO:0005886">
    <property type="term" value="C:plasma membrane"/>
    <property type="evidence" value="ECO:0007669"/>
    <property type="project" value="UniProtKB-SubCell"/>
</dbReference>